<feature type="compositionally biased region" description="Polar residues" evidence="1">
    <location>
        <begin position="209"/>
        <end position="228"/>
    </location>
</feature>
<dbReference type="GeneID" id="54779660"/>
<organism evidence="2 3">
    <name type="scientific">Diutina rugosa</name>
    <name type="common">Yeast</name>
    <name type="synonym">Candida rugosa</name>
    <dbReference type="NCBI Taxonomy" id="5481"/>
    <lineage>
        <taxon>Eukaryota</taxon>
        <taxon>Fungi</taxon>
        <taxon>Dikarya</taxon>
        <taxon>Ascomycota</taxon>
        <taxon>Saccharomycotina</taxon>
        <taxon>Pichiomycetes</taxon>
        <taxon>Debaryomycetaceae</taxon>
        <taxon>Diutina</taxon>
    </lineage>
</organism>
<feature type="compositionally biased region" description="Low complexity" evidence="1">
    <location>
        <begin position="42"/>
        <end position="51"/>
    </location>
</feature>
<feature type="compositionally biased region" description="Polar residues" evidence="1">
    <location>
        <begin position="309"/>
        <end position="335"/>
    </location>
</feature>
<name>A0A642V2K9_DIURU</name>
<feature type="compositionally biased region" description="Low complexity" evidence="1">
    <location>
        <begin position="169"/>
        <end position="182"/>
    </location>
</feature>
<feature type="compositionally biased region" description="Low complexity" evidence="1">
    <location>
        <begin position="358"/>
        <end position="376"/>
    </location>
</feature>
<feature type="compositionally biased region" description="Polar residues" evidence="1">
    <location>
        <begin position="72"/>
        <end position="93"/>
    </location>
</feature>
<comment type="caution">
    <text evidence="2">The sequence shown here is derived from an EMBL/GenBank/DDBJ whole genome shotgun (WGS) entry which is preliminary data.</text>
</comment>
<feature type="compositionally biased region" description="Basic and acidic residues" evidence="1">
    <location>
        <begin position="61"/>
        <end position="70"/>
    </location>
</feature>
<reference evidence="2 3" key="1">
    <citation type="submission" date="2019-07" db="EMBL/GenBank/DDBJ databases">
        <title>Genome assembly of two rare yeast pathogens: Diutina rugosa and Trichomonascus ciferrii.</title>
        <authorList>
            <person name="Mixao V."/>
            <person name="Saus E."/>
            <person name="Hansen A."/>
            <person name="Lass-Flor C."/>
            <person name="Gabaldon T."/>
        </authorList>
    </citation>
    <scope>NUCLEOTIDE SEQUENCE [LARGE SCALE GENOMIC DNA]</scope>
    <source>
        <strain evidence="2 3">CBS 613</strain>
    </source>
</reference>
<feature type="compositionally biased region" description="Polar residues" evidence="1">
    <location>
        <begin position="150"/>
        <end position="164"/>
    </location>
</feature>
<evidence type="ECO:0000256" key="1">
    <source>
        <dbReference type="SAM" id="MobiDB-lite"/>
    </source>
</evidence>
<gene>
    <name evidence="2" type="ORF">DIURU_001007</name>
</gene>
<evidence type="ECO:0000313" key="2">
    <source>
        <dbReference type="EMBL" id="KAA8906598.1"/>
    </source>
</evidence>
<dbReference type="Proteomes" id="UP000449547">
    <property type="component" value="Unassembled WGS sequence"/>
</dbReference>
<feature type="compositionally biased region" description="Polar residues" evidence="1">
    <location>
        <begin position="120"/>
        <end position="129"/>
    </location>
</feature>
<sequence>MSARTRGFSRFFRRREDDFTRSYDEYLAQLDRRDEEARRKQSAAASAQEAATVPRSVPKTITEELPKDPPTELQQPVSVARKQPSSTGESPSSIYDDHHTEISQLEIMIDEAKADAESLPSRQHTTTPDLASVDPEQFLSETSAYLHDSLQISPMASVEPSSPIESVHSRQPSPSPSLRLSGPPSPISPTKPTSKDLSTRRLTPLAPSNKHNSASGSHKTPGAESTTPALDDVYTPHTSGSGSGSDTPASDVSPVFSIQHDNRSSSSSRSSGGGLALPPPKQPVLQPKPSRLFDAIYNRPIAEPKTKWLEQSTAETLTSAKTETTITSEPKTIQSRPHHSPPSIKSSPKKVQRRKPPADTTTTTTITKTAKKPLTPRQQQKIDAQREALYAISSKKHTARVAPMSRLKIQLPPKKKQPAVRQWSFELCTINADDDNHSMSYENFMKLSHKYSH</sequence>
<feature type="compositionally biased region" description="Polar residues" evidence="1">
    <location>
        <begin position="236"/>
        <end position="250"/>
    </location>
</feature>
<dbReference type="RefSeq" id="XP_034014239.1">
    <property type="nucleotide sequence ID" value="XM_034153504.1"/>
</dbReference>
<dbReference type="EMBL" id="SWFT01000033">
    <property type="protein sequence ID" value="KAA8906598.1"/>
    <property type="molecule type" value="Genomic_DNA"/>
</dbReference>
<dbReference type="VEuPathDB" id="FungiDB:DIURU_001007"/>
<proteinExistence type="predicted"/>
<accession>A0A642V2K9</accession>
<evidence type="ECO:0000313" key="3">
    <source>
        <dbReference type="Proteomes" id="UP000449547"/>
    </source>
</evidence>
<dbReference type="AlphaFoldDB" id="A0A642V2K9"/>
<protein>
    <submittedName>
        <fullName evidence="2">Uncharacterized protein</fullName>
    </submittedName>
</protein>
<keyword evidence="3" id="KW-1185">Reference proteome</keyword>
<feature type="region of interest" description="Disordered" evidence="1">
    <location>
        <begin position="31"/>
        <end position="382"/>
    </location>
</feature>